<evidence type="ECO:0000256" key="5">
    <source>
        <dbReference type="ARBA" id="ARBA00022630"/>
    </source>
</evidence>
<dbReference type="NCBIfam" id="TIGR01036">
    <property type="entry name" value="pyrD_sub2"/>
    <property type="match status" value="1"/>
</dbReference>
<dbReference type="PROSITE" id="PS00911">
    <property type="entry name" value="DHODEHASE_1"/>
    <property type="match status" value="1"/>
</dbReference>
<dbReference type="NCBIfam" id="NF003645">
    <property type="entry name" value="PRK05286.1-2"/>
    <property type="match status" value="1"/>
</dbReference>
<dbReference type="RefSeq" id="WP_210431934.1">
    <property type="nucleotide sequence ID" value="NZ_BKCL01000012.1"/>
</dbReference>
<feature type="domain" description="Dihydroorotate dehydrogenase catalytic" evidence="12">
    <location>
        <begin position="48"/>
        <end position="337"/>
    </location>
</feature>
<dbReference type="GO" id="GO:0106430">
    <property type="term" value="F:dihydroorotate dehydrogenase (quinone) activity"/>
    <property type="evidence" value="ECO:0007669"/>
    <property type="project" value="UniProtKB-EC"/>
</dbReference>
<dbReference type="GO" id="GO:0005737">
    <property type="term" value="C:cytoplasm"/>
    <property type="evidence" value="ECO:0007669"/>
    <property type="project" value="InterPro"/>
</dbReference>
<dbReference type="InterPro" id="IPR012135">
    <property type="entry name" value="Dihydroorotate_DH_1_2"/>
</dbReference>
<protein>
    <recommendedName>
        <fullName evidence="11">Dihydroorotate dehydrogenase (quinone)</fullName>
        <ecNumber evidence="11">1.3.5.2</ecNumber>
    </recommendedName>
    <alternativeName>
        <fullName evidence="11">DHOdehase</fullName>
        <shortName evidence="11">DHOD</shortName>
        <shortName evidence="11">DHODase</shortName>
    </alternativeName>
    <alternativeName>
        <fullName evidence="11">Dihydroorotate oxidase</fullName>
    </alternativeName>
</protein>
<dbReference type="Pfam" id="PF01180">
    <property type="entry name" value="DHO_dh"/>
    <property type="match status" value="1"/>
</dbReference>
<dbReference type="EC" id="1.3.5.2" evidence="11"/>
<feature type="active site" description="Nucleophile" evidence="11">
    <location>
        <position position="176"/>
    </location>
</feature>
<evidence type="ECO:0000256" key="4">
    <source>
        <dbReference type="ARBA" id="ARBA00005359"/>
    </source>
</evidence>
<dbReference type="GO" id="GO:0006207">
    <property type="term" value="P:'de novo' pyrimidine nucleobase biosynthetic process"/>
    <property type="evidence" value="ECO:0007669"/>
    <property type="project" value="UniProtKB-UniRule"/>
</dbReference>
<keyword evidence="5 11" id="KW-0285">Flavoprotein</keyword>
<dbReference type="PIRSF" id="PIRSF000164">
    <property type="entry name" value="DHO_oxidase"/>
    <property type="match status" value="1"/>
</dbReference>
<keyword evidence="9 11" id="KW-0472">Membrane</keyword>
<keyword evidence="11" id="KW-1003">Cell membrane</keyword>
<dbReference type="InterPro" id="IPR050074">
    <property type="entry name" value="DHO_dehydrogenase"/>
</dbReference>
<dbReference type="UniPathway" id="UPA00070">
    <property type="reaction ID" value="UER00946"/>
</dbReference>
<dbReference type="InterPro" id="IPR001295">
    <property type="entry name" value="Dihydroorotate_DH_CS"/>
</dbReference>
<feature type="binding site" evidence="11">
    <location>
        <position position="265"/>
    </location>
    <ligand>
        <name>FMN</name>
        <dbReference type="ChEBI" id="CHEBI:58210"/>
    </ligand>
</feature>
<accession>A0A5A7MSM7</accession>
<feature type="binding site" evidence="11">
    <location>
        <position position="173"/>
    </location>
    <ligand>
        <name>FMN</name>
        <dbReference type="ChEBI" id="CHEBI:58210"/>
    </ligand>
</feature>
<comment type="caution">
    <text evidence="13">The sequence shown here is derived from an EMBL/GenBank/DDBJ whole genome shotgun (WGS) entry which is preliminary data.</text>
</comment>
<evidence type="ECO:0000256" key="3">
    <source>
        <dbReference type="ARBA" id="ARBA00005161"/>
    </source>
</evidence>
<comment type="similarity">
    <text evidence="4 11">Belongs to the dihydroorotate dehydrogenase family. Type 2 subfamily.</text>
</comment>
<feature type="binding site" evidence="11">
    <location>
        <position position="178"/>
    </location>
    <ligand>
        <name>substrate</name>
    </ligand>
</feature>
<keyword evidence="8 11" id="KW-0560">Oxidoreductase</keyword>
<evidence type="ECO:0000256" key="10">
    <source>
        <dbReference type="ARBA" id="ARBA00048639"/>
    </source>
</evidence>
<evidence type="ECO:0000256" key="7">
    <source>
        <dbReference type="ARBA" id="ARBA00022975"/>
    </source>
</evidence>
<comment type="subcellular location">
    <subcellularLocation>
        <location evidence="11">Cell membrane</location>
        <topology evidence="11">Peripheral membrane protein</topology>
    </subcellularLocation>
    <subcellularLocation>
        <location evidence="2">Membrane</location>
    </subcellularLocation>
</comment>
<dbReference type="PROSITE" id="PS00912">
    <property type="entry name" value="DHODEHASE_2"/>
    <property type="match status" value="1"/>
</dbReference>
<sequence>MSGYIWPFFRKALFRLDPEAAHAVTVRVLALRNTKKPKPDAASLAIRSNALGLSFSNPLGVAAGFDKDARVPGAIRALGFGFAEIGTVTPQPQSGNPQPRLFRLEKDRAVINRLGFNNAGHDCAFTRLAAAKARGVGPIGVNLGANKTSSDRVADYLTGIARFSPLADYFAINISSPNTPGLRALQSRAALQNLLDRLVERRAQQQRQVPIFLKVAPDLTEGDRHDIAEVALAAGIEGLIVSNTTLSRPTSLLSDQKGQAGGLSGAPLMALSTEILADFYRLTGGKLVLIGVGGVASGADAYAKIRAGASLVQLYTALIYQGPALIKQIKRDLIAFMQRDGFTHIGEAVGADHR</sequence>
<evidence type="ECO:0000313" key="13">
    <source>
        <dbReference type="EMBL" id="GEQ99042.1"/>
    </source>
</evidence>
<feature type="binding site" evidence="11">
    <location>
        <position position="67"/>
    </location>
    <ligand>
        <name>substrate</name>
    </ligand>
</feature>
<comment type="catalytic activity">
    <reaction evidence="10 11">
        <text>(S)-dihydroorotate + a quinone = orotate + a quinol</text>
        <dbReference type="Rhea" id="RHEA:30187"/>
        <dbReference type="ChEBI" id="CHEBI:24646"/>
        <dbReference type="ChEBI" id="CHEBI:30839"/>
        <dbReference type="ChEBI" id="CHEBI:30864"/>
        <dbReference type="ChEBI" id="CHEBI:132124"/>
        <dbReference type="EC" id="1.3.5.2"/>
    </reaction>
</comment>
<evidence type="ECO:0000256" key="1">
    <source>
        <dbReference type="ARBA" id="ARBA00003125"/>
    </source>
</evidence>
<evidence type="ECO:0000256" key="9">
    <source>
        <dbReference type="ARBA" id="ARBA00023136"/>
    </source>
</evidence>
<comment type="pathway">
    <text evidence="3 11">Pyrimidine metabolism; UMP biosynthesis via de novo pathway; orotate from (S)-dihydroorotate (quinone route): step 1/1.</text>
</comment>
<evidence type="ECO:0000256" key="6">
    <source>
        <dbReference type="ARBA" id="ARBA00022643"/>
    </source>
</evidence>
<gene>
    <name evidence="11 13" type="primary">pyrD</name>
    <name evidence="13" type="ORF">JCM17844_26790</name>
</gene>
<feature type="binding site" evidence="11">
    <location>
        <position position="242"/>
    </location>
    <ligand>
        <name>FMN</name>
        <dbReference type="ChEBI" id="CHEBI:58210"/>
    </ligand>
</feature>
<dbReference type="CDD" id="cd04738">
    <property type="entry name" value="DHOD_2_like"/>
    <property type="match status" value="1"/>
</dbReference>
<feature type="binding site" evidence="11">
    <location>
        <begin position="243"/>
        <end position="244"/>
    </location>
    <ligand>
        <name>substrate</name>
    </ligand>
</feature>
<dbReference type="Gene3D" id="3.20.20.70">
    <property type="entry name" value="Aldolase class I"/>
    <property type="match status" value="1"/>
</dbReference>
<dbReference type="SUPFAM" id="SSF51395">
    <property type="entry name" value="FMN-linked oxidoreductases"/>
    <property type="match status" value="1"/>
</dbReference>
<dbReference type="PANTHER" id="PTHR48109:SF4">
    <property type="entry name" value="DIHYDROOROTATE DEHYDROGENASE (QUINONE), MITOCHONDRIAL"/>
    <property type="match status" value="1"/>
</dbReference>
<proteinExistence type="inferred from homology"/>
<keyword evidence="6 11" id="KW-0288">FMN</keyword>
<dbReference type="InterPro" id="IPR005720">
    <property type="entry name" value="Dihydroorotate_DH_cat"/>
</dbReference>
<keyword evidence="7 11" id="KW-0665">Pyrimidine biosynthesis</keyword>
<reference evidence="13 14" key="1">
    <citation type="submission" date="2019-09" db="EMBL/GenBank/DDBJ databases">
        <title>NBRP : Genome information of microbial organism related human and environment.</title>
        <authorList>
            <person name="Hattori M."/>
            <person name="Oshima K."/>
            <person name="Inaba H."/>
            <person name="Suda W."/>
            <person name="Sakamoto M."/>
            <person name="Iino T."/>
            <person name="Kitahara M."/>
            <person name="Oshida Y."/>
            <person name="Iida T."/>
            <person name="Kudo T."/>
            <person name="Itoh T."/>
            <person name="Ohkuma M."/>
        </authorList>
    </citation>
    <scope>NUCLEOTIDE SEQUENCE [LARGE SCALE GENOMIC DNA]</scope>
    <source>
        <strain evidence="13 14">Hi-2</strain>
    </source>
</reference>
<feature type="binding site" evidence="11">
    <location>
        <position position="214"/>
    </location>
    <ligand>
        <name>FMN</name>
        <dbReference type="ChEBI" id="CHEBI:58210"/>
    </ligand>
</feature>
<evidence type="ECO:0000259" key="12">
    <source>
        <dbReference type="Pfam" id="PF01180"/>
    </source>
</evidence>
<dbReference type="InterPro" id="IPR005719">
    <property type="entry name" value="Dihydroorotate_DH_2"/>
</dbReference>
<dbReference type="InterPro" id="IPR013785">
    <property type="entry name" value="Aldolase_TIM"/>
</dbReference>
<dbReference type="NCBIfam" id="NF003652">
    <property type="entry name" value="PRK05286.2-5"/>
    <property type="match status" value="1"/>
</dbReference>
<feature type="binding site" evidence="11">
    <location>
        <position position="294"/>
    </location>
    <ligand>
        <name>FMN</name>
        <dbReference type="ChEBI" id="CHEBI:58210"/>
    </ligand>
</feature>
<evidence type="ECO:0000256" key="11">
    <source>
        <dbReference type="HAMAP-Rule" id="MF_00225"/>
    </source>
</evidence>
<feature type="binding site" evidence="11">
    <location>
        <begin position="315"/>
        <end position="316"/>
    </location>
    <ligand>
        <name>FMN</name>
        <dbReference type="ChEBI" id="CHEBI:58210"/>
    </ligand>
</feature>
<evidence type="ECO:0000313" key="14">
    <source>
        <dbReference type="Proteomes" id="UP000322084"/>
    </source>
</evidence>
<dbReference type="Proteomes" id="UP000322084">
    <property type="component" value="Unassembled WGS sequence"/>
</dbReference>
<comment type="cofactor">
    <cofactor evidence="11">
        <name>FMN</name>
        <dbReference type="ChEBI" id="CHEBI:58210"/>
    </cofactor>
    <text evidence="11">Binds 1 FMN per subunit.</text>
</comment>
<dbReference type="AlphaFoldDB" id="A0A5A7MSM7"/>
<comment type="function">
    <text evidence="1 11">Catalyzes the conversion of dihydroorotate to orotate with quinone as electron acceptor.</text>
</comment>
<dbReference type="GO" id="GO:0044205">
    <property type="term" value="P:'de novo' UMP biosynthetic process"/>
    <property type="evidence" value="ECO:0007669"/>
    <property type="project" value="UniProtKB-UniRule"/>
</dbReference>
<comment type="subunit">
    <text evidence="11">Monomer.</text>
</comment>
<dbReference type="GO" id="GO:0005886">
    <property type="term" value="C:plasma membrane"/>
    <property type="evidence" value="ECO:0007669"/>
    <property type="project" value="UniProtKB-SubCell"/>
</dbReference>
<organism evidence="13 14">
    <name type="scientific">Iodidimonas gelatinilytica</name>
    <dbReference type="NCBI Taxonomy" id="1236966"/>
    <lineage>
        <taxon>Bacteria</taxon>
        <taxon>Pseudomonadati</taxon>
        <taxon>Pseudomonadota</taxon>
        <taxon>Alphaproteobacteria</taxon>
        <taxon>Iodidimonadales</taxon>
        <taxon>Iodidimonadaceae</taxon>
        <taxon>Iodidimonas</taxon>
    </lineage>
</organism>
<feature type="binding site" evidence="11">
    <location>
        <position position="142"/>
    </location>
    <ligand>
        <name>FMN</name>
        <dbReference type="ChEBI" id="CHEBI:58210"/>
    </ligand>
</feature>
<dbReference type="EMBL" id="BKCL01000012">
    <property type="protein sequence ID" value="GEQ99042.1"/>
    <property type="molecule type" value="Genomic_DNA"/>
</dbReference>
<dbReference type="HAMAP" id="MF_00225">
    <property type="entry name" value="DHO_dh_type2"/>
    <property type="match status" value="1"/>
</dbReference>
<dbReference type="PANTHER" id="PTHR48109">
    <property type="entry name" value="DIHYDROOROTATE DEHYDROGENASE (QUINONE), MITOCHONDRIAL-RELATED"/>
    <property type="match status" value="1"/>
</dbReference>
<feature type="binding site" evidence="11">
    <location>
        <begin position="112"/>
        <end position="116"/>
    </location>
    <ligand>
        <name>substrate</name>
    </ligand>
</feature>
<name>A0A5A7MSM7_9PROT</name>
<evidence type="ECO:0000256" key="8">
    <source>
        <dbReference type="ARBA" id="ARBA00023002"/>
    </source>
</evidence>
<feature type="binding site" evidence="11">
    <location>
        <position position="173"/>
    </location>
    <ligand>
        <name>substrate</name>
    </ligand>
</feature>
<evidence type="ECO:0000256" key="2">
    <source>
        <dbReference type="ARBA" id="ARBA00004370"/>
    </source>
</evidence>
<feature type="binding site" evidence="11">
    <location>
        <begin position="63"/>
        <end position="67"/>
    </location>
    <ligand>
        <name>FMN</name>
        <dbReference type="ChEBI" id="CHEBI:58210"/>
    </ligand>
</feature>
<feature type="binding site" evidence="11">
    <location>
        <position position="87"/>
    </location>
    <ligand>
        <name>FMN</name>
        <dbReference type="ChEBI" id="CHEBI:58210"/>
    </ligand>
</feature>